<accession>A0ABP1S054</accession>
<protein>
    <submittedName>
        <fullName evidence="2">Uncharacterized protein</fullName>
    </submittedName>
</protein>
<dbReference type="EMBL" id="CAXLJM020000135">
    <property type="protein sequence ID" value="CAL8140320.1"/>
    <property type="molecule type" value="Genomic_DNA"/>
</dbReference>
<gene>
    <name evidence="2" type="ORF">ODALV1_LOCUS28240</name>
</gene>
<organism evidence="2 3">
    <name type="scientific">Orchesella dallaii</name>
    <dbReference type="NCBI Taxonomy" id="48710"/>
    <lineage>
        <taxon>Eukaryota</taxon>
        <taxon>Metazoa</taxon>
        <taxon>Ecdysozoa</taxon>
        <taxon>Arthropoda</taxon>
        <taxon>Hexapoda</taxon>
        <taxon>Collembola</taxon>
        <taxon>Entomobryomorpha</taxon>
        <taxon>Entomobryoidea</taxon>
        <taxon>Orchesellidae</taxon>
        <taxon>Orchesellinae</taxon>
        <taxon>Orchesella</taxon>
    </lineage>
</organism>
<comment type="caution">
    <text evidence="2">The sequence shown here is derived from an EMBL/GenBank/DDBJ whole genome shotgun (WGS) entry which is preliminary data.</text>
</comment>
<name>A0ABP1S054_9HEXA</name>
<evidence type="ECO:0000313" key="3">
    <source>
        <dbReference type="Proteomes" id="UP001642540"/>
    </source>
</evidence>
<evidence type="ECO:0000313" key="2">
    <source>
        <dbReference type="EMBL" id="CAL8140320.1"/>
    </source>
</evidence>
<reference evidence="2 3" key="1">
    <citation type="submission" date="2024-08" db="EMBL/GenBank/DDBJ databases">
        <authorList>
            <person name="Cucini C."/>
            <person name="Frati F."/>
        </authorList>
    </citation>
    <scope>NUCLEOTIDE SEQUENCE [LARGE SCALE GENOMIC DNA]</scope>
</reference>
<keyword evidence="3" id="KW-1185">Reference proteome</keyword>
<evidence type="ECO:0000256" key="1">
    <source>
        <dbReference type="SAM" id="SignalP"/>
    </source>
</evidence>
<dbReference type="Proteomes" id="UP001642540">
    <property type="component" value="Unassembled WGS sequence"/>
</dbReference>
<keyword evidence="1" id="KW-0732">Signal</keyword>
<feature type="signal peptide" evidence="1">
    <location>
        <begin position="1"/>
        <end position="23"/>
    </location>
</feature>
<proteinExistence type="predicted"/>
<sequence>MILKTFWGIGVTLILSSISPCLGGELRFCYKGPQRILFSDCPGGFIIKGPVMPATCLYYYKAENTPNMVAEYNRDICHADGPFELESDYHDWTSGDSFHYIRFVDVDTGGGPQIGADANLEKCNFTCLGDWIDNRWNEPEEVIQDKPVLTDAALIEQYKMDYLKITKSIMIKIIQEDEFEEDVNEIGESIPSRHDLLGTEIAQSQMTGLMKILAMSMRILFLKCHPFVEGSFYTLVLRSMIELRNRGSTFPNLDVVVVERLLRLLDTCEKDTNEKFLLNGTECEDKFVVNSITNQVTGETKNYHGGENSFRWSVYDPIVEAAWDAVDFVHGYCAEHFMKDLLHYSLYVKVMDEIFVQPVTKKHWMYPTVPVGSGMNVWEMAYDTADIKNQLRNMDACVSAAYVATPCFNKRLERPFTPQEIVETPVMVPNPETPKQGWEHSVDDYWKMYARRGFKDFTEKFGYCLKSTEEFDEVERSMRQNCP</sequence>
<feature type="chain" id="PRO_5046453871" evidence="1">
    <location>
        <begin position="24"/>
        <end position="483"/>
    </location>
</feature>